<dbReference type="InterPro" id="IPR026059">
    <property type="entry name" value="Rab3GAP2"/>
</dbReference>
<comment type="similarity">
    <text evidence="2">Belongs to the Rab3-GAP regulatory subunit family.</text>
</comment>
<keyword evidence="8" id="KW-1185">Reference proteome</keyword>
<evidence type="ECO:0000313" key="8">
    <source>
        <dbReference type="Proteomes" id="UP001359485"/>
    </source>
</evidence>
<feature type="domain" description="Rab3GAP regulatory subunit C-terminal" evidence="6">
    <location>
        <begin position="747"/>
        <end position="1372"/>
    </location>
</feature>
<dbReference type="PANTHER" id="PTHR12472:SF0">
    <property type="entry name" value="RAB3 GTPASE-ACTIVATING PROTEIN NON-CATALYTIC SUBUNIT"/>
    <property type="match status" value="1"/>
</dbReference>
<keyword evidence="3" id="KW-0343">GTPase activation</keyword>
<feature type="domain" description="Rab3-GAP regulatory subunit N-terminal" evidence="5">
    <location>
        <begin position="37"/>
        <end position="458"/>
    </location>
</feature>
<name>A0ABR1BE21_POLSC</name>
<dbReference type="Pfam" id="PF14655">
    <property type="entry name" value="RAB3GAP2_N"/>
    <property type="match status" value="1"/>
</dbReference>
<dbReference type="EMBL" id="JAWJWF010000001">
    <property type="protein sequence ID" value="KAK6640284.1"/>
    <property type="molecule type" value="Genomic_DNA"/>
</dbReference>
<evidence type="ECO:0000256" key="2">
    <source>
        <dbReference type="ARBA" id="ARBA00008153"/>
    </source>
</evidence>
<comment type="subcellular location">
    <subcellularLocation>
        <location evidence="1">Cytoplasm</location>
    </subcellularLocation>
</comment>
<comment type="caution">
    <text evidence="7">The sequence shown here is derived from an EMBL/GenBank/DDBJ whole genome shotgun (WGS) entry which is preliminary data.</text>
</comment>
<dbReference type="InterPro" id="IPR029257">
    <property type="entry name" value="RAB3GAP2_C"/>
</dbReference>
<reference evidence="7 8" key="1">
    <citation type="submission" date="2023-09" db="EMBL/GenBank/DDBJ databases">
        <title>Genomes of two closely related lineages of the louse Polyplax serrata with different host specificities.</title>
        <authorList>
            <person name="Martinu J."/>
            <person name="Tarabai H."/>
            <person name="Stefka J."/>
            <person name="Hypsa V."/>
        </authorList>
    </citation>
    <scope>NUCLEOTIDE SEQUENCE [LARGE SCALE GENOMIC DNA]</scope>
    <source>
        <strain evidence="7">98ZLc_SE</strain>
    </source>
</reference>
<evidence type="ECO:0000259" key="5">
    <source>
        <dbReference type="Pfam" id="PF14655"/>
    </source>
</evidence>
<proteinExistence type="inferred from homology"/>
<dbReference type="Pfam" id="PF14656">
    <property type="entry name" value="RAB3GAP2_C"/>
    <property type="match status" value="1"/>
</dbReference>
<evidence type="ECO:0000256" key="4">
    <source>
        <dbReference type="ARBA" id="ARBA00022490"/>
    </source>
</evidence>
<gene>
    <name evidence="7" type="ORF">RUM44_011970</name>
</gene>
<sequence length="1396" mass="157459">MSCEIQLRATLEGVSKFLQQGSSADNDQTEANKNKFNEYKIAISPTGEIIVFARSSWLLICGSKWESTAKEGEKIKYSPNWHGHLPCKQGEKITSVLCVPFFSYGQTSHGTDWTCIVVGFSSGQIRFYTEGMKELACNTLHIEPVLEIKCYSQNLVQQGKTLKQDDNDIYVLYESVICVFNGANLSQTLINRRYQLAKGLPLQSEDPAGCISIDFKKYSFSGQDMVTDACFMGQSPASAYNTFDHLVRASYTSGFESNVRLAPPQTNMIVTSGKRPFVGFHYTLEGGSNPVFADVALAVANKIKTSVTANLPDWFGFGGKKAVASDKPKESSSDFAEKLNCRFGLCDRRRVGHSIIASPDGAFSVVSDSLGRVILIQNATGIAQRLWKGYRDAQCGFLQIQEDRIRRSRRHKGIDSLPPRQGLFVVIYAPKKGLVEIFSTQTGLRVTSFKVSKFGRLIYNPRGYLAPASSGGFNLSHNQVIFITEEGLTEFLVPFHCALAEDSSRLSRDLHVLKKMKLILKTDYNSDNFVEDMVKCCRELKLDEVRLQAIELLTSSRNTTLEIFKIVLEVFLENLKSPVREESAPKKLLASAEVTYNLLTLHEFLGSVNAEQRPVDSSVLDANQLHEDLMMSIGELHVLLKFIDHINGIEGFKKTGVKVSFEETQTDDIVNYLSTFDLKTFVNAQEHHEKPERKLGRTCRLRLRNSEKQEKFAQLSEKLFKGLIGSDCNHLGEWSTKVESCCLEPADLAAALLTYWCGHRTTENPCTLELISFVKVLKAICSLNDPNVVSVEYNTESPWWQRLRSYISSRPSTVRSLFAAVCCRSVTIFVEQEREFAHKKGHKKNKSNEGTSILAEWETISKDTCQWDILITQLQDVSLLNSVCNLHLKVGEATSVLPQIPFDFEYQCLSSIQQKGTGGVSELVVKWVAQFGFNPAVFVNKDDLEFQGSTDTEGKDMVQDKSHLVRELDKTNVAREKQNNTTLPLDYLALLKTRFPYSLTTSSLLSNLCWEYTAYWYKNVNDVEYLEAAVRCLEILPENKIRCGISYLSWTTYLQKKLENLAKMVNRVGKVPKDKLCVQEIGLRNDQVPLFLKLICEFLKMMLPVEAQEATNFGNNREAIWQNASAGPASSLVSIALSQPQVNSHVVMTHLQLTTSLLLMSGLGIKLQKVFTHLFDNLEPPDFALTRNVQPGQSNLQNRAVEQARKQFLLKSITASVQTVHLVERIHRFTGVSSFDTEVNQVVQPSTELNVTEYKKWIQLCFDLANVWEISLEELRRHQICELYANGFDRLAEEVIPSVNDTEILASQMLVFAGQRLKHLIQDSKDLSHQLSNLSSNLSEWLKCLDLKNFKYQNETVDDIEVMTRYIISWLPENNSVHNLAIDMIESLAFVKSTRS</sequence>
<evidence type="ECO:0000313" key="7">
    <source>
        <dbReference type="EMBL" id="KAK6640284.1"/>
    </source>
</evidence>
<dbReference type="InterPro" id="IPR032839">
    <property type="entry name" value="RAB3GAP_N"/>
</dbReference>
<accession>A0ABR1BE21</accession>
<evidence type="ECO:0000256" key="1">
    <source>
        <dbReference type="ARBA" id="ARBA00004496"/>
    </source>
</evidence>
<organism evidence="7 8">
    <name type="scientific">Polyplax serrata</name>
    <name type="common">Common mouse louse</name>
    <dbReference type="NCBI Taxonomy" id="468196"/>
    <lineage>
        <taxon>Eukaryota</taxon>
        <taxon>Metazoa</taxon>
        <taxon>Ecdysozoa</taxon>
        <taxon>Arthropoda</taxon>
        <taxon>Hexapoda</taxon>
        <taxon>Insecta</taxon>
        <taxon>Pterygota</taxon>
        <taxon>Neoptera</taxon>
        <taxon>Paraneoptera</taxon>
        <taxon>Psocodea</taxon>
        <taxon>Troctomorpha</taxon>
        <taxon>Phthiraptera</taxon>
        <taxon>Anoplura</taxon>
        <taxon>Polyplacidae</taxon>
        <taxon>Polyplax</taxon>
    </lineage>
</organism>
<evidence type="ECO:0000259" key="6">
    <source>
        <dbReference type="Pfam" id="PF14656"/>
    </source>
</evidence>
<keyword evidence="4" id="KW-0963">Cytoplasm</keyword>
<dbReference type="Proteomes" id="UP001359485">
    <property type="component" value="Unassembled WGS sequence"/>
</dbReference>
<dbReference type="PANTHER" id="PTHR12472">
    <property type="entry name" value="RAB3-GAP REGULATORY DOMAIN"/>
    <property type="match status" value="1"/>
</dbReference>
<evidence type="ECO:0008006" key="9">
    <source>
        <dbReference type="Google" id="ProtNLM"/>
    </source>
</evidence>
<evidence type="ECO:0000256" key="3">
    <source>
        <dbReference type="ARBA" id="ARBA00022468"/>
    </source>
</evidence>
<protein>
    <recommendedName>
        <fullName evidence="9">Rab3 GTPase-activating protein non-catalytic subunit</fullName>
    </recommendedName>
</protein>